<proteinExistence type="predicted"/>
<reference evidence="1 2" key="1">
    <citation type="submission" date="2022-04" db="EMBL/GenBank/DDBJ databases">
        <title>Genome sequence of soybean root-associated Caulobacter segnis RL271.</title>
        <authorList>
            <person name="Longley R."/>
            <person name="Bonito G."/>
            <person name="Trigodet F."/>
            <person name="Crosson S."/>
            <person name="Fiebig A."/>
        </authorList>
    </citation>
    <scope>NUCLEOTIDE SEQUENCE [LARGE SCALE GENOMIC DNA]</scope>
    <source>
        <strain evidence="1 2">RL271</strain>
    </source>
</reference>
<organism evidence="1 2">
    <name type="scientific">Caulobacter segnis</name>
    <dbReference type="NCBI Taxonomy" id="88688"/>
    <lineage>
        <taxon>Bacteria</taxon>
        <taxon>Pseudomonadati</taxon>
        <taxon>Pseudomonadota</taxon>
        <taxon>Alphaproteobacteria</taxon>
        <taxon>Caulobacterales</taxon>
        <taxon>Caulobacteraceae</taxon>
        <taxon>Caulobacter</taxon>
    </lineage>
</organism>
<keyword evidence="1" id="KW-0808">Transferase</keyword>
<dbReference type="PANTHER" id="PTHR43167:SF1">
    <property type="entry name" value="PUTATIVE (AFU_ORTHOLOGUE AFUA_6G01830)-RELATED"/>
    <property type="match status" value="1"/>
</dbReference>
<dbReference type="EC" id="2.1.1.-" evidence="1"/>
<sequence>MFGDNEYAAPAAWATIQARTAALGFDMPSEANTGALLRLLAASKPGGRMLELGTGTGLATAWLLDGLDAAASLVSVDVDPVVQDVARDALKDDRLRFVLADGLDYVLAQPPESFDLIFADAWPGKYEAFDQALALLKRGGLYVIDDMLPQPNWPEEHQARVDALVDRLEAHPDLAVTRLAWASGLIVAARR</sequence>
<gene>
    <name evidence="1" type="ORF">MZV50_09895</name>
</gene>
<dbReference type="GO" id="GO:0032259">
    <property type="term" value="P:methylation"/>
    <property type="evidence" value="ECO:0007669"/>
    <property type="project" value="UniProtKB-KW"/>
</dbReference>
<dbReference type="EMBL" id="CP096040">
    <property type="protein sequence ID" value="USQ97820.1"/>
    <property type="molecule type" value="Genomic_DNA"/>
</dbReference>
<evidence type="ECO:0000313" key="2">
    <source>
        <dbReference type="Proteomes" id="UP001057520"/>
    </source>
</evidence>
<dbReference type="Pfam" id="PF13578">
    <property type="entry name" value="Methyltransf_24"/>
    <property type="match status" value="1"/>
</dbReference>
<dbReference type="GO" id="GO:0008168">
    <property type="term" value="F:methyltransferase activity"/>
    <property type="evidence" value="ECO:0007669"/>
    <property type="project" value="UniProtKB-KW"/>
</dbReference>
<keyword evidence="2" id="KW-1185">Reference proteome</keyword>
<dbReference type="InterPro" id="IPR029063">
    <property type="entry name" value="SAM-dependent_MTases_sf"/>
</dbReference>
<accession>A0ABY4ZYR0</accession>
<evidence type="ECO:0000313" key="1">
    <source>
        <dbReference type="EMBL" id="USQ97820.1"/>
    </source>
</evidence>
<dbReference type="CDD" id="cd02440">
    <property type="entry name" value="AdoMet_MTases"/>
    <property type="match status" value="1"/>
</dbReference>
<dbReference type="Gene3D" id="3.40.50.150">
    <property type="entry name" value="Vaccinia Virus protein VP39"/>
    <property type="match status" value="1"/>
</dbReference>
<dbReference type="SUPFAM" id="SSF53335">
    <property type="entry name" value="S-adenosyl-L-methionine-dependent methyltransferases"/>
    <property type="match status" value="1"/>
</dbReference>
<keyword evidence="1" id="KW-0489">Methyltransferase</keyword>
<dbReference type="PANTHER" id="PTHR43167">
    <property type="entry name" value="PUTATIVE (AFU_ORTHOLOGUE AFUA_6G01830)-RELATED"/>
    <property type="match status" value="1"/>
</dbReference>
<dbReference type="Proteomes" id="UP001057520">
    <property type="component" value="Chromosome"/>
</dbReference>
<name>A0ABY4ZYR0_9CAUL</name>
<protein>
    <submittedName>
        <fullName evidence="1">Class I SAM-dependent methyltransferase</fullName>
        <ecNumber evidence="1">2.1.1.-</ecNumber>
    </submittedName>
</protein>